<accession>A0A078LZ17</accession>
<protein>
    <submittedName>
        <fullName evidence="2">Uncharacterized protein</fullName>
    </submittedName>
</protein>
<dbReference type="HOGENOM" id="CLU_2437294_0_0_9"/>
<dbReference type="PATRIC" id="fig|1461583.4.peg.551"/>
<feature type="transmembrane region" description="Helical" evidence="1">
    <location>
        <begin position="12"/>
        <end position="35"/>
    </location>
</feature>
<keyword evidence="1" id="KW-0472">Membrane</keyword>
<organism evidence="2">
    <name type="scientific">Metalysinibacillus saudimassiliensis</name>
    <dbReference type="NCBI Taxonomy" id="1461583"/>
    <lineage>
        <taxon>Bacteria</taxon>
        <taxon>Bacillati</taxon>
        <taxon>Bacillota</taxon>
        <taxon>Bacilli</taxon>
        <taxon>Bacillales</taxon>
        <taxon>Caryophanaceae</taxon>
        <taxon>Metalysinibacillus</taxon>
    </lineage>
</organism>
<keyword evidence="1" id="KW-1133">Transmembrane helix</keyword>
<dbReference type="EMBL" id="LN483073">
    <property type="protein sequence ID" value="CEA00348.1"/>
    <property type="molecule type" value="Genomic_DNA"/>
</dbReference>
<evidence type="ECO:0000313" key="2">
    <source>
        <dbReference type="EMBL" id="CEA00348.1"/>
    </source>
</evidence>
<evidence type="ECO:0000256" key="1">
    <source>
        <dbReference type="SAM" id="Phobius"/>
    </source>
</evidence>
<feature type="transmembrane region" description="Helical" evidence="1">
    <location>
        <begin position="41"/>
        <end position="62"/>
    </location>
</feature>
<keyword evidence="1" id="KW-0812">Transmembrane</keyword>
<proteinExistence type="predicted"/>
<gene>
    <name evidence="2" type="ORF">BN1050_00578</name>
</gene>
<name>A0A078LZ17_9BACL</name>
<dbReference type="AlphaFoldDB" id="A0A078LZ17"/>
<reference evidence="2" key="1">
    <citation type="submission" date="2014-07" db="EMBL/GenBank/DDBJ databases">
        <authorList>
            <person name="Urmite Genomes Urmite Genomes"/>
        </authorList>
    </citation>
    <scope>NUCLEOTIDE SEQUENCE</scope>
    <source>
        <strain evidence="2">13S34_air</strain>
    </source>
</reference>
<sequence length="90" mass="9742">MINVLRTKQHALFPLKVTLALVGLTMLFFVLGTLLPDASTLYEILLLLSGAGFLVALVLGFVTHNKNVMIINTIVSVSFIAIVGVLLNYV</sequence>
<feature type="transmembrane region" description="Helical" evidence="1">
    <location>
        <begin position="69"/>
        <end position="89"/>
    </location>
</feature>